<dbReference type="AlphaFoldDB" id="A0A179CCM9"/>
<dbReference type="Proteomes" id="UP000078520">
    <property type="component" value="Unassembled WGS sequence"/>
</dbReference>
<gene>
    <name evidence="2" type="ORF">A3O14_05030</name>
</gene>
<accession>A0A179CCM9</accession>
<sequence>MNPFNPNFGKVPQLFLDRNQIVNEYISELDSNLDSPLQTSVIYGVRGSGKTSLLTDISNQLRQKGHWIVIDLTTNQDLIPTLTYNLYQEATSKFEQLIGKLKSIKVSGVEFQLKNDVPQSIQYQMMLKQILNQLAEKQIKVLVTLDEVKATKEVREFASLYQLLIRENLPIALIMTGLPENISELQNNSVLTFLLRSNRIELSPLSHEAVIKAFAEKFNEGNRQVANPILHRLTLLTRGYAYAFQLLGYLVWKNSAAGDVINDQLIDRLLPEYQLALSRNAYTKIYQDLSYQDREFVRAMANSTDDKVKMKYIGEQMEKPSNYIANYRQRLLDSQLIRVAGYGYVSFTLPLFKDFVQWYAQYDDAGF</sequence>
<dbReference type="InterPro" id="IPR011579">
    <property type="entry name" value="ATPase_dom"/>
</dbReference>
<evidence type="ECO:0000313" key="2">
    <source>
        <dbReference type="EMBL" id="OAQ07976.1"/>
    </source>
</evidence>
<dbReference type="Gene3D" id="3.40.50.300">
    <property type="entry name" value="P-loop containing nucleotide triphosphate hydrolases"/>
    <property type="match status" value="1"/>
</dbReference>
<dbReference type="PANTHER" id="PTHR34301">
    <property type="entry name" value="DNA-BINDING PROTEIN-RELATED"/>
    <property type="match status" value="1"/>
</dbReference>
<dbReference type="OrthoDB" id="1550566at2"/>
<dbReference type="PANTHER" id="PTHR34301:SF8">
    <property type="entry name" value="ATPASE DOMAIN-CONTAINING PROTEIN"/>
    <property type="match status" value="1"/>
</dbReference>
<protein>
    <recommendedName>
        <fullName evidence="1">ATPase domain-containing protein</fullName>
    </recommendedName>
</protein>
<dbReference type="EMBL" id="LVKI01000019">
    <property type="protein sequence ID" value="OAQ07976.1"/>
    <property type="molecule type" value="Genomic_DNA"/>
</dbReference>
<name>A0A179CCM9_9LACO</name>
<evidence type="ECO:0000259" key="1">
    <source>
        <dbReference type="Pfam" id="PF01637"/>
    </source>
</evidence>
<proteinExistence type="predicted"/>
<dbReference type="RefSeq" id="WP_064208742.1">
    <property type="nucleotide sequence ID" value="NZ_LVKC01000005.1"/>
</dbReference>
<dbReference type="GO" id="GO:0005524">
    <property type="term" value="F:ATP binding"/>
    <property type="evidence" value="ECO:0007669"/>
    <property type="project" value="InterPro"/>
</dbReference>
<comment type="caution">
    <text evidence="2">The sequence shown here is derived from an EMBL/GenBank/DDBJ whole genome shotgun (WGS) entry which is preliminary data.</text>
</comment>
<evidence type="ECO:0000313" key="3">
    <source>
        <dbReference type="Proteomes" id="UP000078520"/>
    </source>
</evidence>
<dbReference type="InterPro" id="IPR027417">
    <property type="entry name" value="P-loop_NTPase"/>
</dbReference>
<dbReference type="SUPFAM" id="SSF52540">
    <property type="entry name" value="P-loop containing nucleoside triphosphate hydrolases"/>
    <property type="match status" value="1"/>
</dbReference>
<reference evidence="3" key="1">
    <citation type="submission" date="2016-03" db="EMBL/GenBank/DDBJ databases">
        <authorList>
            <person name="Johnson T.J."/>
            <person name="Youmans B."/>
            <person name="Case K."/>
            <person name="Noll S."/>
        </authorList>
    </citation>
    <scope>NUCLEOTIDE SEQUENCE [LARGE SCALE GENOMIC DNA]</scope>
    <source>
        <strain evidence="3">UMNLAv8</strain>
    </source>
</reference>
<organism evidence="2 3">
    <name type="scientific">Ligilactobacillus aviarius</name>
    <dbReference type="NCBI Taxonomy" id="1606"/>
    <lineage>
        <taxon>Bacteria</taxon>
        <taxon>Bacillati</taxon>
        <taxon>Bacillota</taxon>
        <taxon>Bacilli</taxon>
        <taxon>Lactobacillales</taxon>
        <taxon>Lactobacillaceae</taxon>
        <taxon>Ligilactobacillus</taxon>
    </lineage>
</organism>
<dbReference type="Pfam" id="PF01637">
    <property type="entry name" value="ATPase_2"/>
    <property type="match status" value="1"/>
</dbReference>
<feature type="domain" description="ATPase" evidence="1">
    <location>
        <begin position="15"/>
        <end position="164"/>
    </location>
</feature>